<dbReference type="Proteomes" id="UP000462435">
    <property type="component" value="Unassembled WGS sequence"/>
</dbReference>
<reference evidence="3" key="1">
    <citation type="journal article" date="2020" name="MBio">
        <title>Horizontal gene transfer to a defensive symbiont with a reduced genome amongst a multipartite beetle microbiome.</title>
        <authorList>
            <person name="Waterworth S.C."/>
            <person name="Florez L.V."/>
            <person name="Rees E.R."/>
            <person name="Hertweck C."/>
            <person name="Kaltenpoth M."/>
            <person name="Kwan J.C."/>
        </authorList>
    </citation>
    <scope>NUCLEOTIDE SEQUENCE [LARGE SCALE GENOMIC DNA]</scope>
</reference>
<evidence type="ECO:0000313" key="3">
    <source>
        <dbReference type="Proteomes" id="UP000462435"/>
    </source>
</evidence>
<feature type="compositionally biased region" description="Basic and acidic residues" evidence="1">
    <location>
        <begin position="68"/>
        <end position="80"/>
    </location>
</feature>
<sequence length="91" mass="10162">MNVPSPFLSDEEILTIAEPLVQSAAIMRWFRKNGFVDLPRRPNGMPLVARAYFDAVVTSGLQKPAAPEAKRAQPNEEALRQRFGGRLRVAK</sequence>
<gene>
    <name evidence="2" type="ORF">GAK35_02649</name>
</gene>
<comment type="caution">
    <text evidence="2">The sequence shown here is derived from an EMBL/GenBank/DDBJ whole genome shotgun (WGS) entry which is preliminary data.</text>
</comment>
<evidence type="ECO:0000313" key="2">
    <source>
        <dbReference type="EMBL" id="KAF1042602.1"/>
    </source>
</evidence>
<feature type="region of interest" description="Disordered" evidence="1">
    <location>
        <begin position="64"/>
        <end position="91"/>
    </location>
</feature>
<dbReference type="EMBL" id="WNDX01000079">
    <property type="protein sequence ID" value="KAF1042602.1"/>
    <property type="molecule type" value="Genomic_DNA"/>
</dbReference>
<protein>
    <recommendedName>
        <fullName evidence="4">DUF4224 domain-containing protein</fullName>
    </recommendedName>
</protein>
<evidence type="ECO:0008006" key="4">
    <source>
        <dbReference type="Google" id="ProtNLM"/>
    </source>
</evidence>
<organism evidence="2 3">
    <name type="scientific">Herbaspirillum frisingense</name>
    <dbReference type="NCBI Taxonomy" id="92645"/>
    <lineage>
        <taxon>Bacteria</taxon>
        <taxon>Pseudomonadati</taxon>
        <taxon>Pseudomonadota</taxon>
        <taxon>Betaproteobacteria</taxon>
        <taxon>Burkholderiales</taxon>
        <taxon>Oxalobacteraceae</taxon>
        <taxon>Herbaspirillum</taxon>
    </lineage>
</organism>
<evidence type="ECO:0000256" key="1">
    <source>
        <dbReference type="SAM" id="MobiDB-lite"/>
    </source>
</evidence>
<accession>A0A7V8JU17</accession>
<dbReference type="AlphaFoldDB" id="A0A7V8JU17"/>
<name>A0A7V8JU17_9BURK</name>
<proteinExistence type="predicted"/>